<dbReference type="Proteomes" id="UP000190888">
    <property type="component" value="Unassembled WGS sequence"/>
</dbReference>
<dbReference type="Pfam" id="PF11751">
    <property type="entry name" value="PorP_SprF"/>
    <property type="match status" value="1"/>
</dbReference>
<evidence type="ECO:0000256" key="1">
    <source>
        <dbReference type="SAM" id="SignalP"/>
    </source>
</evidence>
<dbReference type="InterPro" id="IPR019861">
    <property type="entry name" value="PorP/SprF_Bacteroidetes"/>
</dbReference>
<gene>
    <name evidence="2" type="ORF">SAMN04488132_1032</name>
</gene>
<reference evidence="2 3" key="1">
    <citation type="submission" date="2017-02" db="EMBL/GenBank/DDBJ databases">
        <authorList>
            <person name="Peterson S.W."/>
        </authorList>
    </citation>
    <scope>NUCLEOTIDE SEQUENCE [LARGE SCALE GENOMIC DNA]</scope>
    <source>
        <strain evidence="2 3">DSM 22335</strain>
    </source>
</reference>
<feature type="chain" id="PRO_5010559347" evidence="1">
    <location>
        <begin position="25"/>
        <end position="344"/>
    </location>
</feature>
<evidence type="ECO:0000313" key="2">
    <source>
        <dbReference type="EMBL" id="SJZ58258.1"/>
    </source>
</evidence>
<organism evidence="2 3">
    <name type="scientific">Sediminibacterium ginsengisoli</name>
    <dbReference type="NCBI Taxonomy" id="413434"/>
    <lineage>
        <taxon>Bacteria</taxon>
        <taxon>Pseudomonadati</taxon>
        <taxon>Bacteroidota</taxon>
        <taxon>Chitinophagia</taxon>
        <taxon>Chitinophagales</taxon>
        <taxon>Chitinophagaceae</taxon>
        <taxon>Sediminibacterium</taxon>
    </lineage>
</organism>
<keyword evidence="3" id="KW-1185">Reference proteome</keyword>
<protein>
    <submittedName>
        <fullName evidence="2">Type IX secretion system membrane protein, PorP/SprF family</fullName>
    </submittedName>
</protein>
<dbReference type="NCBIfam" id="TIGR03519">
    <property type="entry name" value="T9SS_PorP_fam"/>
    <property type="match status" value="1"/>
</dbReference>
<dbReference type="STRING" id="413434.SAMN04488132_1032"/>
<dbReference type="EMBL" id="FUWH01000003">
    <property type="protein sequence ID" value="SJZ58258.1"/>
    <property type="molecule type" value="Genomic_DNA"/>
</dbReference>
<sequence length="344" mass="37926">MIKNFTRNLLFTALILLPAAVTNAQDFSFSQFYEQPLLRNPALAGIFTGDLRVSMAYRDQWGSVTVPFRTTSLSIEHKIPVGSGNDVLTIGSQMSLDGAGDLRLKRTMIQPAINFHKSLSDDKDTYLSFAFMGGPVNSQFDATQLKMGDQYQGGSLSGTTAQPIRSTGYSYWDLTAGVSFSSTLGDKTNFYVGAALAHVTKPVIKSVTGSSTNDVLAPRLSLNVGINAPSGDNGHFIAFADYFKQGEHKQLLGGIMYGMNLQQYDYGSQPDILYIGSFMRWDDALIPTVKMEFEHFSVGVSYDINISKLKVVSNWRGGLELTATYRDFLKIRNSTLDKVRCVKF</sequence>
<dbReference type="OrthoDB" id="1186563at2"/>
<name>A0A1T4LUT4_9BACT</name>
<evidence type="ECO:0000313" key="3">
    <source>
        <dbReference type="Proteomes" id="UP000190888"/>
    </source>
</evidence>
<dbReference type="RefSeq" id="WP_078830517.1">
    <property type="nucleotide sequence ID" value="NZ_FUWH01000003.1"/>
</dbReference>
<accession>A0A1T4LUT4</accession>
<dbReference type="AlphaFoldDB" id="A0A1T4LUT4"/>
<keyword evidence="1" id="KW-0732">Signal</keyword>
<proteinExistence type="predicted"/>
<feature type="signal peptide" evidence="1">
    <location>
        <begin position="1"/>
        <end position="24"/>
    </location>
</feature>